<evidence type="ECO:0000256" key="1">
    <source>
        <dbReference type="SAM" id="MobiDB-lite"/>
    </source>
</evidence>
<gene>
    <name evidence="2" type="ORF">CcrSC_gp334</name>
</gene>
<accession>A0A385EE15</accession>
<dbReference type="EMBL" id="MH588547">
    <property type="protein sequence ID" value="AXQ69916.1"/>
    <property type="molecule type" value="Genomic_DNA"/>
</dbReference>
<proteinExistence type="predicted"/>
<evidence type="ECO:0000313" key="2">
    <source>
        <dbReference type="EMBL" id="AXQ69916.1"/>
    </source>
</evidence>
<feature type="region of interest" description="Disordered" evidence="1">
    <location>
        <begin position="59"/>
        <end position="79"/>
    </location>
</feature>
<dbReference type="Proteomes" id="UP000259683">
    <property type="component" value="Segment"/>
</dbReference>
<reference evidence="2" key="2">
    <citation type="submission" date="2021-07" db="EMBL/GenBank/DDBJ databases">
        <title>Giant CbK-like Caulobacter bacteriophages have genetically divergent genomes.</title>
        <authorList>
            <person name="Wilson K."/>
            <person name="Ely B."/>
        </authorList>
    </citation>
    <scope>NUCLEOTIDE SEQUENCE</scope>
</reference>
<evidence type="ECO:0000313" key="3">
    <source>
        <dbReference type="Proteomes" id="UP000259683"/>
    </source>
</evidence>
<name>A0A385EE15_9CAUD</name>
<organism evidence="2 3">
    <name type="scientific">Caulobacter phage CcrSC</name>
    <dbReference type="NCBI Taxonomy" id="2283272"/>
    <lineage>
        <taxon>Viruses</taxon>
        <taxon>Duplodnaviria</taxon>
        <taxon>Heunggongvirae</taxon>
        <taxon>Uroviricota</taxon>
        <taxon>Caudoviricetes</taxon>
        <taxon>Jeanschmidtviridae</taxon>
        <taxon>Bertelyvirus</taxon>
        <taxon>Bertelyvirus SC</taxon>
    </lineage>
</organism>
<protein>
    <submittedName>
        <fullName evidence="2">Uncharacterized protein</fullName>
    </submittedName>
</protein>
<keyword evidence="3" id="KW-1185">Reference proteome</keyword>
<reference evidence="2" key="1">
    <citation type="submission" date="2018-07" db="EMBL/GenBank/DDBJ databases">
        <authorList>
            <person name="Wilson K.M."/>
            <person name="Ely B."/>
        </authorList>
    </citation>
    <scope>NUCLEOTIDE SEQUENCE</scope>
</reference>
<sequence length="79" mass="9296">MGVKSTVRLSRQEAEERYVRLKLEDQALARSFRAEAVMMTDTQLEDVLERLNDDRYRDEYGSSSGYDNYLITKYPHAED</sequence>